<gene>
    <name evidence="1" type="ORF">METZ01_LOCUS257616</name>
</gene>
<dbReference type="AlphaFoldDB" id="A0A382J012"/>
<organism evidence="1">
    <name type="scientific">marine metagenome</name>
    <dbReference type="NCBI Taxonomy" id="408172"/>
    <lineage>
        <taxon>unclassified sequences</taxon>
        <taxon>metagenomes</taxon>
        <taxon>ecological metagenomes</taxon>
    </lineage>
</organism>
<accession>A0A382J012</accession>
<protein>
    <submittedName>
        <fullName evidence="1">Uncharacterized protein</fullName>
    </submittedName>
</protein>
<proteinExistence type="predicted"/>
<reference evidence="1" key="1">
    <citation type="submission" date="2018-05" db="EMBL/GenBank/DDBJ databases">
        <authorList>
            <person name="Lanie J.A."/>
            <person name="Ng W.-L."/>
            <person name="Kazmierczak K.M."/>
            <person name="Andrzejewski T.M."/>
            <person name="Davidsen T.M."/>
            <person name="Wayne K.J."/>
            <person name="Tettelin H."/>
            <person name="Glass J.I."/>
            <person name="Rusch D."/>
            <person name="Podicherti R."/>
            <person name="Tsui H.-C.T."/>
            <person name="Winkler M.E."/>
        </authorList>
    </citation>
    <scope>NUCLEOTIDE SEQUENCE</scope>
</reference>
<name>A0A382J012_9ZZZZ</name>
<sequence>MYTDASATGDQYIETSERLLPILNRVVQDLRSLRGCIPAEERILFEPFLGTYNDKFSGYSALETGVRIGSPAAQEDAIAILMEANRRSVAMVCEIARASGQELPGADVC</sequence>
<evidence type="ECO:0000313" key="1">
    <source>
        <dbReference type="EMBL" id="SVC04762.1"/>
    </source>
</evidence>
<dbReference type="EMBL" id="UINC01070536">
    <property type="protein sequence ID" value="SVC04762.1"/>
    <property type="molecule type" value="Genomic_DNA"/>
</dbReference>